<keyword evidence="5" id="KW-1185">Reference proteome</keyword>
<evidence type="ECO:0000256" key="2">
    <source>
        <dbReference type="SAM" id="Phobius"/>
    </source>
</evidence>
<keyword evidence="2" id="KW-0472">Membrane</keyword>
<reference evidence="4" key="1">
    <citation type="submission" date="2022-07" db="EMBL/GenBank/DDBJ databases">
        <title>Complete genome of Mycoplasma equigenitalium type strain T37.</title>
        <authorList>
            <person name="Spergser J."/>
        </authorList>
    </citation>
    <scope>NUCLEOTIDE SEQUENCE</scope>
    <source>
        <strain evidence="4">T37</strain>
    </source>
</reference>
<organism evidence="4 5">
    <name type="scientific">Mycoplasmopsis equigenitalium</name>
    <dbReference type="NCBI Taxonomy" id="114883"/>
    <lineage>
        <taxon>Bacteria</taxon>
        <taxon>Bacillati</taxon>
        <taxon>Mycoplasmatota</taxon>
        <taxon>Mycoplasmoidales</taxon>
        <taxon>Metamycoplasmataceae</taxon>
        <taxon>Mycoplasmopsis</taxon>
    </lineage>
</organism>
<evidence type="ECO:0000313" key="4">
    <source>
        <dbReference type="EMBL" id="UUD37191.1"/>
    </source>
</evidence>
<dbReference type="Pfam" id="PF04200">
    <property type="entry name" value="Lipoprotein_17"/>
    <property type="match status" value="3"/>
</dbReference>
<proteinExistence type="predicted"/>
<protein>
    <recommendedName>
        <fullName evidence="3">Lipoprotein-associated type-17 domain-containing protein</fullName>
    </recommendedName>
</protein>
<dbReference type="EMBL" id="CP101808">
    <property type="protein sequence ID" value="UUD37191.1"/>
    <property type="molecule type" value="Genomic_DNA"/>
</dbReference>
<feature type="domain" description="Lipoprotein-associated type-17" evidence="3">
    <location>
        <begin position="1080"/>
        <end position="1127"/>
    </location>
</feature>
<dbReference type="RefSeq" id="WP_129722039.1">
    <property type="nucleotide sequence ID" value="NZ_CP101808.1"/>
</dbReference>
<evidence type="ECO:0000256" key="1">
    <source>
        <dbReference type="SAM" id="MobiDB-lite"/>
    </source>
</evidence>
<evidence type="ECO:0000313" key="5">
    <source>
        <dbReference type="Proteomes" id="UP001059576"/>
    </source>
</evidence>
<gene>
    <name evidence="4" type="ORF">NPA09_01290</name>
</gene>
<feature type="compositionally biased region" description="Basic and acidic residues" evidence="1">
    <location>
        <begin position="1"/>
        <end position="18"/>
    </location>
</feature>
<sequence>MSKKEHNQNADSHTENKDLQLTQNSNPNQLTPQPTQTTNLPEYYTQYNQQPTSIHPQQIANARRPLNVKNIVGALIAVAAPVIVSVGTIAVLLNVAKKQQESKSDIQQMKTTLRSLSLDVENKESKSVIDVSYDNLQLIGSVPSDYTVSYDIINIDKNNNKLTACIFLIDKNGHTEVSDEITITGFKAPDWNNKELIALIGAVSSLRGNLNAIRKIPLNKNKVVTLNNKDKVVTNVLYPELSDLAADTGLPLTELANSDPTLGSIPIELTFSYTPFLRPGTQEVDAMEVTLNLTCDQESASVKFIIEGYLPQSVKDSQTLDEAFAGLGKSFLTSNYKAKTTEEVIASDYLNVENIFQDIHFDFASLKSKIPESSFDTPTFELKSNDSIDVSIVAKLRKTTKNIKFNVEGFAPLQFSHQKELENVALEIANSTVTRQNTNKLPSLHKYVDYIDFFNDVDWHFDDEAKKKNISFTLESQAPNDTRGEKLLVLVLSKQKAKLRKNITVTGFMDENAWAEYAFSQIFREMDEYHFNTKHVNNEASEVTFDTIQKLATDTGYDFEAKTQPYKVNLRVVHEVNDGVYYERGEKLVTIEAEFNNITKTKDIIVHGFLTKNNIDRRNLMHFVNEVGKETVTKNHTDKGVSSPASAYANFDDFTADVAVPIKTIMLNYQGLTVKDYTLLANGDGVRTVSFIAQIGNETELITMKIKGFLSDAASLNKDIAAIKAAINDEYQTTLYNDDVASATYDKYNVIGDLDNDCKTSLVDLASQYGATITIKQRLNNDPLGYVKVTLNINLRGTDYEEIFLIKGFLTSAQWRLKILNEAKAKIKSSYTTSMYKDLIPSTDPSAAIYKTITELENDIKVSFAALVPRIDVSFASATHTYSSLSGYVQCDLKLSFHGESIVHRITVTGFLTKKVALKRMVDNLINKLPNEVTTKNNIDKHASIVPYQTRDALKNDTPIDLAALEASHEVLINMQKVATVGDKKEITLLIKSKEDPTIFAEKIINITGYLTAKQFEEKVLVQELITQWGSESVEIIRAYSNLPSMIRFTDFDLTMSFCKPKPSKLQQLARQITSKYKIHDNTRDFTFAIDETVGNENDDENGTKKIYILITYGNLQKRVPLVITNFCSHKWKKKMIDGLNYWKNTRKLKFVLLNNGLEQDGSYHQNDPDKVKNEDIVLRSEDGASLPAPYKIRETIRKNFDDYIEIKYKLMAEENGKWYIEDTQAIQKIYTANPQTVINRVFDATDFGYMIRSEHAEFRMHPADTKVVINCSSPGTLTARDLQREVDNSGKPDTVNKWSQMQYFEKPQYPTGLTNVKITLARIDGMISTVDEEHNIGHKRWLVVKKPTNGVIERSIHCYSQNLAKHPALKYIFKDLVLYHEKYSHISIPLTHLPAQIQTYSSAINKKTGTTFTHNLVIQIEYTYYGKVYYKNITSAEAAIYIPEDDNTDAYFPAPTPVEQYPDQSTGELGNGTICYIFDFSKANKAVVRKDGKAI</sequence>
<keyword evidence="2" id="KW-0812">Transmembrane</keyword>
<feature type="compositionally biased region" description="Low complexity" evidence="1">
    <location>
        <begin position="22"/>
        <end position="39"/>
    </location>
</feature>
<feature type="domain" description="Lipoprotein-associated type-17" evidence="3">
    <location>
        <begin position="430"/>
        <end position="509"/>
    </location>
</feature>
<accession>A0ABY5J5N4</accession>
<feature type="region of interest" description="Disordered" evidence="1">
    <location>
        <begin position="1"/>
        <end position="39"/>
    </location>
</feature>
<evidence type="ECO:0000259" key="3">
    <source>
        <dbReference type="Pfam" id="PF04200"/>
    </source>
</evidence>
<dbReference type="Proteomes" id="UP001059576">
    <property type="component" value="Chromosome"/>
</dbReference>
<feature type="transmembrane region" description="Helical" evidence="2">
    <location>
        <begin position="71"/>
        <end position="93"/>
    </location>
</feature>
<dbReference type="InterPro" id="IPR007326">
    <property type="entry name" value="Lipoprotein-assoc_dom"/>
</dbReference>
<keyword evidence="2" id="KW-1133">Transmembrane helix</keyword>
<name>A0ABY5J5N4_9BACT</name>
<feature type="domain" description="Lipoprotein-associated type-17" evidence="3">
    <location>
        <begin position="546"/>
        <end position="611"/>
    </location>
</feature>